<evidence type="ECO:0000313" key="12">
    <source>
        <dbReference type="Proteomes" id="UP000275385"/>
    </source>
</evidence>
<feature type="transmembrane region" description="Helical" evidence="10">
    <location>
        <begin position="253"/>
        <end position="273"/>
    </location>
</feature>
<sequence length="851" mass="95243">MGQLTEKTGDAIETVTNTGPTDQSEPIDLKLDGDEIAKLLSATVDEIALAQETSQNLSVEEARELAVHLIAGHVHDPNFPHGAIERLEAFVKTEDAAKGSEKSERDVQLAKIEVALLTSNSPYAEVRAVVEPMDDTDLPCGTIRAWVIGLGFVVLAAFVTQLFSLRQPSISIGASVVQLLAFPLGKAAERFLPDVGFTLFGVRHSLNPGKFNRKEHMLISIMASVGTTLPSSRNIIYVQWMEKYFNQPYAGSFAYQILLALSTNLMGFGLAGLCRRFLVYPSYCIYPRSLVTIALNSSLHNEENHSVFGPFRKIFNISRFRFFTYAFCIMFVYFWFPDYIFQALSVFNWLAWIAPNNFQLTAITGIKKGLGFNPVPTFDWNVITHTLDPLVVPFHVTINTFFGVLLGGIVIIGMYWTNAFHTAYLPINSNSMYTHYGKAYNVSKIIDSHGWLDEAKYQAYSPVYLAASSLTMYYFFFALYATTLSYAYLYHRHDIALGFRSLYKSIRTNAPSDFQDVHSRLMSAYREVPEWWYLILNIVSIGLGVAAVAGWPTYTSVGVVFFGIFLAVVFTIPTGIIRATTGMEVEFNVLAEFLGGAWQPGNALAMNFFKCFGYVTTAHALDFANDLKLAHYVKIPQRQTFAAQIVAVVVSALVCTGVMNFQITKIPDLCETYQKDRFTCPGVNTYFTAAVLFGSVGARKVFGTGGQYTTLLSAFPVGFALPFVFYYLQKRVRRDHWFSKVHPVMLVAGGIHWSPYNIAYVWPALLPAYISMRYLRTRYLPLWSKYNYVLSAAFSTAIALAAIIIFFAVSYNRYEINWWGNDAESGCEAQSCTRLKLSGKDYFGPPVGTYA</sequence>
<protein>
    <recommendedName>
        <fullName evidence="13">Oligopeptide transporter 2</fullName>
    </recommendedName>
</protein>
<feature type="transmembrane region" description="Helical" evidence="10">
    <location>
        <begin position="683"/>
        <end position="702"/>
    </location>
</feature>
<dbReference type="InterPro" id="IPR004648">
    <property type="entry name" value="Oligpept_transpt"/>
</dbReference>
<feature type="transmembrane region" description="Helical" evidence="10">
    <location>
        <begin position="322"/>
        <end position="341"/>
    </location>
</feature>
<keyword evidence="7 10" id="KW-1133">Transmembrane helix</keyword>
<dbReference type="NCBIfam" id="TIGR00727">
    <property type="entry name" value="ISP4_OPT"/>
    <property type="match status" value="1"/>
</dbReference>
<feature type="transmembrane region" description="Helical" evidence="10">
    <location>
        <begin position="396"/>
        <end position="416"/>
    </location>
</feature>
<evidence type="ECO:0000256" key="2">
    <source>
        <dbReference type="ARBA" id="ARBA00008807"/>
    </source>
</evidence>
<proteinExistence type="inferred from homology"/>
<dbReference type="NCBIfam" id="TIGR00728">
    <property type="entry name" value="OPT_sfam"/>
    <property type="match status" value="1"/>
</dbReference>
<dbReference type="EMBL" id="QVQW01000036">
    <property type="protein sequence ID" value="RKU43923.1"/>
    <property type="molecule type" value="Genomic_DNA"/>
</dbReference>
<dbReference type="PANTHER" id="PTHR22601">
    <property type="entry name" value="ISP4 LIKE PROTEIN"/>
    <property type="match status" value="1"/>
</dbReference>
<keyword evidence="4 10" id="KW-0812">Transmembrane</keyword>
<name>A0A420Y7T7_9PEZI</name>
<dbReference type="GO" id="GO:0035673">
    <property type="term" value="F:oligopeptide transmembrane transporter activity"/>
    <property type="evidence" value="ECO:0007669"/>
    <property type="project" value="InterPro"/>
</dbReference>
<evidence type="ECO:0000256" key="3">
    <source>
        <dbReference type="ARBA" id="ARBA00022448"/>
    </source>
</evidence>
<evidence type="ECO:0000256" key="4">
    <source>
        <dbReference type="ARBA" id="ARBA00022692"/>
    </source>
</evidence>
<gene>
    <name evidence="11" type="ORF">DL546_000685</name>
</gene>
<reference evidence="11 12" key="1">
    <citation type="submission" date="2018-08" db="EMBL/GenBank/DDBJ databases">
        <title>Draft genome of the lignicolous fungus Coniochaeta pulveracea.</title>
        <authorList>
            <person name="Borstlap C.J."/>
            <person name="De Witt R.N."/>
            <person name="Botha A."/>
            <person name="Volschenk H."/>
        </authorList>
    </citation>
    <scope>NUCLEOTIDE SEQUENCE [LARGE SCALE GENOMIC DNA]</scope>
    <source>
        <strain evidence="11 12">CAB683</strain>
    </source>
</reference>
<feature type="transmembrane region" description="Helical" evidence="10">
    <location>
        <begin position="708"/>
        <end position="728"/>
    </location>
</feature>
<evidence type="ECO:0000256" key="6">
    <source>
        <dbReference type="ARBA" id="ARBA00022927"/>
    </source>
</evidence>
<feature type="transmembrane region" description="Helical" evidence="10">
    <location>
        <begin position="641"/>
        <end position="663"/>
    </location>
</feature>
<dbReference type="OrthoDB" id="9986677at2759"/>
<feature type="region of interest" description="Disordered" evidence="9">
    <location>
        <begin position="1"/>
        <end position="25"/>
    </location>
</feature>
<feature type="transmembrane region" description="Helical" evidence="10">
    <location>
        <begin position="531"/>
        <end position="551"/>
    </location>
</feature>
<keyword evidence="8 10" id="KW-0472">Membrane</keyword>
<dbReference type="InterPro" id="IPR004813">
    <property type="entry name" value="OPT"/>
</dbReference>
<evidence type="ECO:0000256" key="8">
    <source>
        <dbReference type="ARBA" id="ARBA00023136"/>
    </source>
</evidence>
<dbReference type="GO" id="GO:0015031">
    <property type="term" value="P:protein transport"/>
    <property type="evidence" value="ECO:0007669"/>
    <property type="project" value="UniProtKB-KW"/>
</dbReference>
<evidence type="ECO:0000313" key="11">
    <source>
        <dbReference type="EMBL" id="RKU43923.1"/>
    </source>
</evidence>
<comment type="subcellular location">
    <subcellularLocation>
        <location evidence="1">Membrane</location>
        <topology evidence="1">Multi-pass membrane protein</topology>
    </subcellularLocation>
</comment>
<comment type="caution">
    <text evidence="11">The sequence shown here is derived from an EMBL/GenBank/DDBJ whole genome shotgun (WGS) entry which is preliminary data.</text>
</comment>
<keyword evidence="5" id="KW-0571">Peptide transport</keyword>
<dbReference type="GO" id="GO:0016020">
    <property type="term" value="C:membrane"/>
    <property type="evidence" value="ECO:0007669"/>
    <property type="project" value="UniProtKB-SubCell"/>
</dbReference>
<feature type="transmembrane region" description="Helical" evidence="10">
    <location>
        <begin position="786"/>
        <end position="809"/>
    </location>
</feature>
<keyword evidence="3" id="KW-0813">Transport</keyword>
<feature type="transmembrane region" description="Helical" evidence="10">
    <location>
        <begin position="744"/>
        <end position="766"/>
    </location>
</feature>
<feature type="transmembrane region" description="Helical" evidence="10">
    <location>
        <begin position="463"/>
        <end position="489"/>
    </location>
</feature>
<feature type="transmembrane region" description="Helical" evidence="10">
    <location>
        <begin position="558"/>
        <end position="577"/>
    </location>
</feature>
<evidence type="ECO:0008006" key="13">
    <source>
        <dbReference type="Google" id="ProtNLM"/>
    </source>
</evidence>
<feature type="compositionally biased region" description="Polar residues" evidence="9">
    <location>
        <begin position="14"/>
        <end position="24"/>
    </location>
</feature>
<comment type="similarity">
    <text evidence="2">Belongs to the oligopeptide OPT transporter family.</text>
</comment>
<evidence type="ECO:0000256" key="1">
    <source>
        <dbReference type="ARBA" id="ARBA00004141"/>
    </source>
</evidence>
<dbReference type="Pfam" id="PF03169">
    <property type="entry name" value="OPT"/>
    <property type="match status" value="1"/>
</dbReference>
<feature type="transmembrane region" description="Helical" evidence="10">
    <location>
        <begin position="143"/>
        <end position="163"/>
    </location>
</feature>
<accession>A0A420Y7T7</accession>
<evidence type="ECO:0000256" key="5">
    <source>
        <dbReference type="ARBA" id="ARBA00022856"/>
    </source>
</evidence>
<evidence type="ECO:0000256" key="9">
    <source>
        <dbReference type="SAM" id="MobiDB-lite"/>
    </source>
</evidence>
<dbReference type="AlphaFoldDB" id="A0A420Y7T7"/>
<keyword evidence="6" id="KW-0653">Protein transport</keyword>
<evidence type="ECO:0000256" key="10">
    <source>
        <dbReference type="SAM" id="Phobius"/>
    </source>
</evidence>
<evidence type="ECO:0000256" key="7">
    <source>
        <dbReference type="ARBA" id="ARBA00022989"/>
    </source>
</evidence>
<dbReference type="Proteomes" id="UP000275385">
    <property type="component" value="Unassembled WGS sequence"/>
</dbReference>
<organism evidence="11 12">
    <name type="scientific">Coniochaeta pulveracea</name>
    <dbReference type="NCBI Taxonomy" id="177199"/>
    <lineage>
        <taxon>Eukaryota</taxon>
        <taxon>Fungi</taxon>
        <taxon>Dikarya</taxon>
        <taxon>Ascomycota</taxon>
        <taxon>Pezizomycotina</taxon>
        <taxon>Sordariomycetes</taxon>
        <taxon>Sordariomycetidae</taxon>
        <taxon>Coniochaetales</taxon>
        <taxon>Coniochaetaceae</taxon>
        <taxon>Coniochaeta</taxon>
    </lineage>
</organism>
<keyword evidence="12" id="KW-1185">Reference proteome</keyword>